<accession>A0ABW4TI77</accession>
<keyword evidence="4" id="KW-1185">Reference proteome</keyword>
<evidence type="ECO:0000256" key="1">
    <source>
        <dbReference type="SAM" id="MobiDB-lite"/>
    </source>
</evidence>
<dbReference type="InterPro" id="IPR059177">
    <property type="entry name" value="GH29D-like_dom"/>
</dbReference>
<feature type="domain" description="GH29D-like beta-sandwich" evidence="2">
    <location>
        <begin position="1208"/>
        <end position="1276"/>
    </location>
</feature>
<dbReference type="RefSeq" id="WP_343915987.1">
    <property type="nucleotide sequence ID" value="NZ_BAAAJT010000002.1"/>
</dbReference>
<feature type="domain" description="GH29D-like beta-sandwich" evidence="2">
    <location>
        <begin position="459"/>
        <end position="537"/>
    </location>
</feature>
<dbReference type="Pfam" id="PF13290">
    <property type="entry name" value="CHB_HEX_C_1"/>
    <property type="match status" value="7"/>
</dbReference>
<evidence type="ECO:0000313" key="4">
    <source>
        <dbReference type="Proteomes" id="UP001597351"/>
    </source>
</evidence>
<proteinExistence type="predicted"/>
<reference evidence="4" key="1">
    <citation type="journal article" date="2019" name="Int. J. Syst. Evol. Microbiol.">
        <title>The Global Catalogue of Microorganisms (GCM) 10K type strain sequencing project: providing services to taxonomists for standard genome sequencing and annotation.</title>
        <authorList>
            <consortium name="The Broad Institute Genomics Platform"/>
            <consortium name="The Broad Institute Genome Sequencing Center for Infectious Disease"/>
            <person name="Wu L."/>
            <person name="Ma J."/>
        </authorList>
    </citation>
    <scope>NUCLEOTIDE SEQUENCE [LARGE SCALE GENOMIC DNA]</scope>
    <source>
        <strain evidence="4">CGMCC 1.12477</strain>
    </source>
</reference>
<protein>
    <submittedName>
        <fullName evidence="3">Chitobiase/beta-hexosaminidase C-terminal domain-containing protein</fullName>
    </submittedName>
</protein>
<evidence type="ECO:0000259" key="2">
    <source>
        <dbReference type="Pfam" id="PF13290"/>
    </source>
</evidence>
<comment type="caution">
    <text evidence="3">The sequence shown here is derived from an EMBL/GenBank/DDBJ whole genome shotgun (WGS) entry which is preliminary data.</text>
</comment>
<feature type="domain" description="GH29D-like beta-sandwich" evidence="2">
    <location>
        <begin position="896"/>
        <end position="965"/>
    </location>
</feature>
<dbReference type="EMBL" id="JBHUGD010000003">
    <property type="protein sequence ID" value="MFD1946078.1"/>
    <property type="molecule type" value="Genomic_DNA"/>
</dbReference>
<feature type="region of interest" description="Disordered" evidence="1">
    <location>
        <begin position="393"/>
        <end position="415"/>
    </location>
</feature>
<feature type="domain" description="GH29D-like beta-sandwich" evidence="2">
    <location>
        <begin position="786"/>
        <end position="877"/>
    </location>
</feature>
<sequence>MQNQRSTEAPSTTARRRIGQALIALLAVVAAQLGLVAPAAAGTLTVGPVDPATGFPAWVTTGTDRLELCLDGPNCLGTRADLAPPDGEAFWFQAGATLTGDASGLVEVATEAAFGADGPDQEIAFNRVRIRLDLPEPGRYRVDYPYGSKTYDVGADLRINDTQDIGCLTSPCGDFAELADSGDGGVGDSFLRWDPAFAPEAPTGFLGDGVTEHRITGSPIGVNHVAVVRLTDDPTDPGATLETEVARTDAMSVQGKIARPRVMATPVAGSYAAGFDATLVGTEPGGEVWYTTDGSDPATATGAQGATAAVYSGPVPVTDDVTIRAVNAVAGVAVDDPVTGQVAAATEVAYVVDTVAPDLAASPSSGTYASAQLVTLTATDDKASTPRIYYTKALVPPGGQDPADPNEESTPYTGRIPVNGNLDEATTVIKAIAYDDAGNASPVVRREYTIDAPDVTASPRGGSFGQAVDVTLEATDPAATIYYSVDGQDPEITQDPDTLAVTGVVHGTEYTNDPIHLTELTTLKFLAASTAGQSTVMTEVYNVDIPDNRQGGNLEAVGPVDASNGYPYWYGDGGTSSGTGSGEPPVRLELCLQDPLCPVVGDLPDPAQPLSFPDNFPDESFWWSGEAAMDLPGGGSALLVLAQEAAFAADVAPGEQIAFARLRIRLDDVTPFARYTVTTPYGVDVVEADDRGRARMTEDIGCLTTPCTTWEAALDGRVGPFLRWDPAVSPAAPAGYVGNPLVEHEVVGSPRGTNYFRVEGPGVGSAETDMFAVQGKIAELRAAASPGGGLYGGPQDVRITASFPDDAKIVWTTNGSDPQVDAAGDPVPGTGTEVFVPSSSGPSSPPQSAQLTIPEGLTTLKFQAIDLADPTMTSEVYTEEYRVEGALPTVSATPDPTGTTFEGAQQVTLTSSVNDIFYTTDGTTPAVDASGAPMGSTRAYTGPFTVGRPTTVRAFAISELGSPGPVARFDYDIKNLRAVGPVSPANGFPTWFQDFGSPTLEPAKLELCLDDPLCPVIGDRPDPGSPVAFPGNFPDEAFWWSADAGFDAGATKARLVLGAEAAFGGGAPKANDQIAFARIRVRADNLVPGATYRVTHPYGVVELRADGAGSIFVTDDTGCLSAPCDFGLVLRGPIGPFLRWDTGAPTGYVGDGATPHAVVGSPYGTNVFRMEQVTTGGGAPLATPVTLGQTDQFVVQGKLAELRVTATPKGGTFTAAQQVTLAASEPTAEIHYTTDGSTPTAASTLYTGPVAITAEGATQLKFLAIGTDGSTSPVVTETYVIDTVAPTVSASPAGGSFPGSQQVTLSSDDPDAVIRYTTNGSTPTATSTRYTAPLTVTQSLTLKARAFDAAGNQSQVGSWSFVIGLPTSSLTLGTPSPATLTIGESTTLSGRLLTGTTGISGAVVALESQAIGATTWQSTGLSATTGTDGRFTLAGVAPTATTRYRVAYAGGAQAQGSVSATQQVGVRAIVTINPMNSIGRGRNMTVSGTLNPAHQGSRVTVNFTLTGQRSPKAVTATVAANGTWSVATKAPGKEGVWTVRADWGGDADHLAATATASLTVTR</sequence>
<evidence type="ECO:0000313" key="3">
    <source>
        <dbReference type="EMBL" id="MFD1946078.1"/>
    </source>
</evidence>
<organism evidence="3 4">
    <name type="scientific">Nocardioides aestuarii</name>
    <dbReference type="NCBI Taxonomy" id="252231"/>
    <lineage>
        <taxon>Bacteria</taxon>
        <taxon>Bacillati</taxon>
        <taxon>Actinomycetota</taxon>
        <taxon>Actinomycetes</taxon>
        <taxon>Propionibacteriales</taxon>
        <taxon>Nocardioidaceae</taxon>
        <taxon>Nocardioides</taxon>
    </lineage>
</organism>
<feature type="domain" description="GH29D-like beta-sandwich" evidence="2">
    <location>
        <begin position="266"/>
        <end position="327"/>
    </location>
</feature>
<dbReference type="Proteomes" id="UP001597351">
    <property type="component" value="Unassembled WGS sequence"/>
</dbReference>
<gene>
    <name evidence="3" type="ORF">ACFSDE_04700</name>
</gene>
<feature type="domain" description="GH29D-like beta-sandwich" evidence="2">
    <location>
        <begin position="363"/>
        <end position="444"/>
    </location>
</feature>
<name>A0ABW4TI77_9ACTN</name>
<feature type="domain" description="GH29D-like beta-sandwich" evidence="2">
    <location>
        <begin position="1292"/>
        <end position="1356"/>
    </location>
</feature>